<keyword evidence="2" id="KW-1185">Reference proteome</keyword>
<evidence type="ECO:0000313" key="2">
    <source>
        <dbReference type="Proteomes" id="UP001229421"/>
    </source>
</evidence>
<dbReference type="AlphaFoldDB" id="A0AAD8P563"/>
<evidence type="ECO:0000313" key="1">
    <source>
        <dbReference type="EMBL" id="KAK1433938.1"/>
    </source>
</evidence>
<protein>
    <submittedName>
        <fullName evidence="1">Uncharacterized protein</fullName>
    </submittedName>
</protein>
<organism evidence="1 2">
    <name type="scientific">Tagetes erecta</name>
    <name type="common">African marigold</name>
    <dbReference type="NCBI Taxonomy" id="13708"/>
    <lineage>
        <taxon>Eukaryota</taxon>
        <taxon>Viridiplantae</taxon>
        <taxon>Streptophyta</taxon>
        <taxon>Embryophyta</taxon>
        <taxon>Tracheophyta</taxon>
        <taxon>Spermatophyta</taxon>
        <taxon>Magnoliopsida</taxon>
        <taxon>eudicotyledons</taxon>
        <taxon>Gunneridae</taxon>
        <taxon>Pentapetalae</taxon>
        <taxon>asterids</taxon>
        <taxon>campanulids</taxon>
        <taxon>Asterales</taxon>
        <taxon>Asteraceae</taxon>
        <taxon>Asteroideae</taxon>
        <taxon>Heliantheae alliance</taxon>
        <taxon>Tageteae</taxon>
        <taxon>Tagetes</taxon>
    </lineage>
</organism>
<gene>
    <name evidence="1" type="ORF">QVD17_10856</name>
</gene>
<proteinExistence type="predicted"/>
<dbReference type="EMBL" id="JAUHHV010000002">
    <property type="protein sequence ID" value="KAK1433938.1"/>
    <property type="molecule type" value="Genomic_DNA"/>
</dbReference>
<accession>A0AAD8P563</accession>
<comment type="caution">
    <text evidence="1">The sequence shown here is derived from an EMBL/GenBank/DDBJ whole genome shotgun (WGS) entry which is preliminary data.</text>
</comment>
<dbReference type="Proteomes" id="UP001229421">
    <property type="component" value="Unassembled WGS sequence"/>
</dbReference>
<name>A0AAD8P563_TARER</name>
<sequence length="92" mass="10786">MTNATKDLCLRSESVCPVTGRSRRLRSEIFRDDEDYQNLQSVTNSSFWLRLAVVQLIRKVKDEEEQYQKLKKTDPALSSSSLADLWFEWITN</sequence>
<reference evidence="1" key="1">
    <citation type="journal article" date="2023" name="bioRxiv">
        <title>Improved chromosome-level genome assembly for marigold (Tagetes erecta).</title>
        <authorList>
            <person name="Jiang F."/>
            <person name="Yuan L."/>
            <person name="Wang S."/>
            <person name="Wang H."/>
            <person name="Xu D."/>
            <person name="Wang A."/>
            <person name="Fan W."/>
        </authorList>
    </citation>
    <scope>NUCLEOTIDE SEQUENCE</scope>
    <source>
        <strain evidence="1">WSJ</strain>
        <tissue evidence="1">Leaf</tissue>
    </source>
</reference>